<dbReference type="Proteomes" id="UP000324222">
    <property type="component" value="Unassembled WGS sequence"/>
</dbReference>
<evidence type="ECO:0000313" key="1">
    <source>
        <dbReference type="EMBL" id="MPC91691.1"/>
    </source>
</evidence>
<sequence>MRARLKVIFDHPGIHTHTSQHASLETNSKSIPFLTSTPLSAASPFLIHQVRLFTGVYGLKKVLFGDTSYLKAHQLGNRYPEKESPTYIPTMSRIRTRALGDPSDHKARVGPLYHGDFPFHTSAFPSL</sequence>
<name>A0A5B7J1N8_PORTR</name>
<reference evidence="1 2" key="1">
    <citation type="submission" date="2019-05" db="EMBL/GenBank/DDBJ databases">
        <title>Another draft genome of Portunus trituberculatus and its Hox gene families provides insights of decapod evolution.</title>
        <authorList>
            <person name="Jeong J.-H."/>
            <person name="Song I."/>
            <person name="Kim S."/>
            <person name="Choi T."/>
            <person name="Kim D."/>
            <person name="Ryu S."/>
            <person name="Kim W."/>
        </authorList>
    </citation>
    <scope>NUCLEOTIDE SEQUENCE [LARGE SCALE GENOMIC DNA]</scope>
    <source>
        <tissue evidence="1">Muscle</tissue>
    </source>
</reference>
<dbReference type="EMBL" id="VSRR010088679">
    <property type="protein sequence ID" value="MPC91691.1"/>
    <property type="molecule type" value="Genomic_DNA"/>
</dbReference>
<gene>
    <name evidence="1" type="ORF">E2C01_086746</name>
</gene>
<protein>
    <submittedName>
        <fullName evidence="1">Uncharacterized protein</fullName>
    </submittedName>
</protein>
<comment type="caution">
    <text evidence="1">The sequence shown here is derived from an EMBL/GenBank/DDBJ whole genome shotgun (WGS) entry which is preliminary data.</text>
</comment>
<evidence type="ECO:0000313" key="2">
    <source>
        <dbReference type="Proteomes" id="UP000324222"/>
    </source>
</evidence>
<accession>A0A5B7J1N8</accession>
<proteinExistence type="predicted"/>
<dbReference type="AlphaFoldDB" id="A0A5B7J1N8"/>
<organism evidence="1 2">
    <name type="scientific">Portunus trituberculatus</name>
    <name type="common">Swimming crab</name>
    <name type="synonym">Neptunus trituberculatus</name>
    <dbReference type="NCBI Taxonomy" id="210409"/>
    <lineage>
        <taxon>Eukaryota</taxon>
        <taxon>Metazoa</taxon>
        <taxon>Ecdysozoa</taxon>
        <taxon>Arthropoda</taxon>
        <taxon>Crustacea</taxon>
        <taxon>Multicrustacea</taxon>
        <taxon>Malacostraca</taxon>
        <taxon>Eumalacostraca</taxon>
        <taxon>Eucarida</taxon>
        <taxon>Decapoda</taxon>
        <taxon>Pleocyemata</taxon>
        <taxon>Brachyura</taxon>
        <taxon>Eubrachyura</taxon>
        <taxon>Portunoidea</taxon>
        <taxon>Portunidae</taxon>
        <taxon>Portuninae</taxon>
        <taxon>Portunus</taxon>
    </lineage>
</organism>
<keyword evidence="2" id="KW-1185">Reference proteome</keyword>